<dbReference type="Proteomes" id="UP000244168">
    <property type="component" value="Unassembled WGS sequence"/>
</dbReference>
<feature type="chain" id="PRO_5015415034" description="Endosialidase-like protein" evidence="1">
    <location>
        <begin position="21"/>
        <end position="483"/>
    </location>
</feature>
<feature type="signal peptide" evidence="1">
    <location>
        <begin position="1"/>
        <end position="20"/>
    </location>
</feature>
<evidence type="ECO:0000313" key="2">
    <source>
        <dbReference type="EMBL" id="PTQ92447.1"/>
    </source>
</evidence>
<keyword evidence="3" id="KW-1185">Reference proteome</keyword>
<organism evidence="2 3">
    <name type="scientific">Mucilaginibacter yixingensis</name>
    <dbReference type="NCBI Taxonomy" id="1295612"/>
    <lineage>
        <taxon>Bacteria</taxon>
        <taxon>Pseudomonadati</taxon>
        <taxon>Bacteroidota</taxon>
        <taxon>Sphingobacteriia</taxon>
        <taxon>Sphingobacteriales</taxon>
        <taxon>Sphingobacteriaceae</taxon>
        <taxon>Mucilaginibacter</taxon>
    </lineage>
</organism>
<protein>
    <recommendedName>
        <fullName evidence="4">Endosialidase-like protein</fullName>
    </recommendedName>
</protein>
<evidence type="ECO:0000313" key="3">
    <source>
        <dbReference type="Proteomes" id="UP000244168"/>
    </source>
</evidence>
<dbReference type="RefSeq" id="WP_107831626.1">
    <property type="nucleotide sequence ID" value="NZ_CP160205.1"/>
</dbReference>
<dbReference type="AlphaFoldDB" id="A0A2T5J4Q4"/>
<comment type="caution">
    <text evidence="2">The sequence shown here is derived from an EMBL/GenBank/DDBJ whole genome shotgun (WGS) entry which is preliminary data.</text>
</comment>
<dbReference type="OrthoDB" id="680331at2"/>
<sequence>MKKLAFSLLAMMFAFNFSHAQWNNGTNITNNNTGYVGVSTSLFVSGGAYQYAIPTGALLVGHYPQQGVYIPPPTLPSYQHSIVIDQPNDRIYITHGNSDQGGGIQRPGENTGETRFFSLPNYNASQPGYLTFYNNTTESMRLVNGYLGIGTVSPSQPLSVNINASGKGISLGNYNTLSAGGFAFVGITGADGTFNGGNLSSGDNGSTGMAIVHTSGGLGNSAELAFVTHNNGSDSRERVRIDRFGNVGIGTTTPQKSLHVVGTGATLDGGDTFPFLGGGAVIQANTGNRSTTNGAQLEFAIPADVNGGNVWGQARIVTIGDNSLDHNATGKMILGTRRSFNKLGTGNQWYYGNDITIDGSGNVGIGTTTPREALSVNGTIRSKQVKVEIANWPDFVFKPAYSLSPLSEVKAYIDQNQHLPEVPAAATVEKEGMDVAEMNKILLKKVEELTLYLIEKDKEIDSQKKKDLDLEARLSQLEKLIKK</sequence>
<evidence type="ECO:0008006" key="4">
    <source>
        <dbReference type="Google" id="ProtNLM"/>
    </source>
</evidence>
<gene>
    <name evidence="2" type="ORF">C8P68_11247</name>
</gene>
<name>A0A2T5J4Q4_9SPHI</name>
<proteinExistence type="predicted"/>
<evidence type="ECO:0000256" key="1">
    <source>
        <dbReference type="SAM" id="SignalP"/>
    </source>
</evidence>
<reference evidence="2 3" key="1">
    <citation type="submission" date="2018-04" db="EMBL/GenBank/DDBJ databases">
        <title>Genomic Encyclopedia of Archaeal and Bacterial Type Strains, Phase II (KMG-II): from individual species to whole genera.</title>
        <authorList>
            <person name="Goeker M."/>
        </authorList>
    </citation>
    <scope>NUCLEOTIDE SEQUENCE [LARGE SCALE GENOMIC DNA]</scope>
    <source>
        <strain evidence="2 3">DSM 26809</strain>
    </source>
</reference>
<dbReference type="EMBL" id="QAOQ01000012">
    <property type="protein sequence ID" value="PTQ92447.1"/>
    <property type="molecule type" value="Genomic_DNA"/>
</dbReference>
<accession>A0A2T5J4Q4</accession>
<keyword evidence="1" id="KW-0732">Signal</keyword>